<evidence type="ECO:0000256" key="6">
    <source>
        <dbReference type="ARBA" id="ARBA00022917"/>
    </source>
</evidence>
<evidence type="ECO:0000313" key="14">
    <source>
        <dbReference type="EMBL" id="GHP11622.1"/>
    </source>
</evidence>
<comment type="caution">
    <text evidence="14">The sequence shown here is derived from an EMBL/GenBank/DDBJ whole genome shotgun (WGS) entry which is preliminary data.</text>
</comment>
<dbReference type="InterPro" id="IPR001412">
    <property type="entry name" value="aa-tRNA-synth_I_CS"/>
</dbReference>
<gene>
    <name evidence="14" type="ORF">PPROV_001035000</name>
</gene>
<evidence type="ECO:0000256" key="7">
    <source>
        <dbReference type="ARBA" id="ARBA00023146"/>
    </source>
</evidence>
<dbReference type="EC" id="6.1.1.1" evidence="1 11"/>
<evidence type="ECO:0000256" key="11">
    <source>
        <dbReference type="RuleBase" id="RU361234"/>
    </source>
</evidence>
<dbReference type="GO" id="GO:0005524">
    <property type="term" value="F:ATP binding"/>
    <property type="evidence" value="ECO:0007669"/>
    <property type="project" value="UniProtKB-KW"/>
</dbReference>
<dbReference type="Gene3D" id="3.40.50.620">
    <property type="entry name" value="HUPs"/>
    <property type="match status" value="1"/>
</dbReference>
<evidence type="ECO:0000259" key="13">
    <source>
        <dbReference type="Pfam" id="PF22421"/>
    </source>
</evidence>
<dbReference type="Gene3D" id="1.10.240.10">
    <property type="entry name" value="Tyrosyl-Transfer RNA Synthetase"/>
    <property type="match status" value="1"/>
</dbReference>
<dbReference type="PRINTS" id="PR01040">
    <property type="entry name" value="TRNASYNTHTYR"/>
</dbReference>
<keyword evidence="4 11" id="KW-0067">ATP-binding</keyword>
<comment type="similarity">
    <text evidence="11">Belongs to the class-I aminoacyl-tRNA synthetase family.</text>
</comment>
<sequence length="510" mass="54081">MASTCSVMSRVSTCRRASFSSFSSSLLTRSSRGLPLTSASTTASASTSTSSSSSSSSSSASSAAATSGTNVVDVLRSRGLVEAMTDEDAMRAAASAASTKPLTVYCGFDPTAPSLHLGNLLGIVVLAWFQKCGHNVVALCGGATARVGDPSGKSAERPVLSEEALATNVDGITDTLGSLLRRAGGEENVKVLDNMSWYGSMSLLEFLREVGKNARVGVMMAKDSVKTRLEGEGMSYTEFTYQLLQGYDFYMLRREHGVTVQIGGSDQWGNITAGTDLIRRLEVGDAETDDDADGELSARLAHGLTFPLLLKSDGTKFGKSEGGAVWLRKDALSPYDFYQYLYRTADADVVRLLKSLTFVDLDEIDRLAQTLGDNEAQRVLASEVTRFVHGDEGLAEALKVTQAMAPGKKVAGESGVDGDTLRAIVSAGGAPVVDIARSNVVGQPYINVLVEAGLAKSKGEARRLVKGGGARLNEEVVKEEMYMLKDDDIIDDELLMVGSGKKKKVVVNLT</sequence>
<organism evidence="14 15">
    <name type="scientific">Pycnococcus provasolii</name>
    <dbReference type="NCBI Taxonomy" id="41880"/>
    <lineage>
        <taxon>Eukaryota</taxon>
        <taxon>Viridiplantae</taxon>
        <taxon>Chlorophyta</taxon>
        <taxon>Pseudoscourfieldiophyceae</taxon>
        <taxon>Pseudoscourfieldiales</taxon>
        <taxon>Pycnococcaceae</taxon>
        <taxon>Pycnococcus</taxon>
    </lineage>
</organism>
<dbReference type="Proteomes" id="UP000660262">
    <property type="component" value="Unassembled WGS sequence"/>
</dbReference>
<dbReference type="InterPro" id="IPR002305">
    <property type="entry name" value="aa-tRNA-synth_Ic"/>
</dbReference>
<dbReference type="InterPro" id="IPR024107">
    <property type="entry name" value="Tyr-tRNA-ligase_bac_1"/>
</dbReference>
<dbReference type="CDD" id="cd00165">
    <property type="entry name" value="S4"/>
    <property type="match status" value="1"/>
</dbReference>
<dbReference type="AlphaFoldDB" id="A0A830HWR4"/>
<dbReference type="Pfam" id="PF22421">
    <property type="entry name" value="SYY_C-terminal"/>
    <property type="match status" value="1"/>
</dbReference>
<dbReference type="Gene3D" id="3.10.290.10">
    <property type="entry name" value="RNA-binding S4 domain"/>
    <property type="match status" value="1"/>
</dbReference>
<dbReference type="FunFam" id="1.10.240.10:FF:000001">
    <property type="entry name" value="Tyrosine--tRNA ligase"/>
    <property type="match status" value="1"/>
</dbReference>
<dbReference type="CDD" id="cd00805">
    <property type="entry name" value="TyrRS_core"/>
    <property type="match status" value="1"/>
</dbReference>
<evidence type="ECO:0000256" key="1">
    <source>
        <dbReference type="ARBA" id="ARBA00013160"/>
    </source>
</evidence>
<dbReference type="GO" id="GO:0006437">
    <property type="term" value="P:tyrosyl-tRNA aminoacylation"/>
    <property type="evidence" value="ECO:0007669"/>
    <property type="project" value="InterPro"/>
</dbReference>
<dbReference type="EMBL" id="BNJQ01000035">
    <property type="protein sequence ID" value="GHP11622.1"/>
    <property type="molecule type" value="Genomic_DNA"/>
</dbReference>
<accession>A0A830HWR4</accession>
<dbReference type="GO" id="GO:0003723">
    <property type="term" value="F:RNA binding"/>
    <property type="evidence" value="ECO:0007669"/>
    <property type="project" value="UniProtKB-KW"/>
</dbReference>
<evidence type="ECO:0000256" key="3">
    <source>
        <dbReference type="ARBA" id="ARBA00022741"/>
    </source>
</evidence>
<dbReference type="GO" id="GO:0009570">
    <property type="term" value="C:chloroplast stroma"/>
    <property type="evidence" value="ECO:0007669"/>
    <property type="project" value="TreeGrafter"/>
</dbReference>
<proteinExistence type="inferred from homology"/>
<dbReference type="OrthoDB" id="337870at2759"/>
<dbReference type="InterPro" id="IPR024088">
    <property type="entry name" value="Tyr-tRNA-ligase_bac-type"/>
</dbReference>
<feature type="domain" description="Tyrosine--tRNA ligase SYY-like C-terminal" evidence="13">
    <location>
        <begin position="443"/>
        <end position="504"/>
    </location>
</feature>
<dbReference type="GO" id="GO:0048608">
    <property type="term" value="P:reproductive structure development"/>
    <property type="evidence" value="ECO:0007669"/>
    <property type="project" value="UniProtKB-ARBA"/>
</dbReference>
<dbReference type="PANTHER" id="PTHR11766:SF0">
    <property type="entry name" value="TYROSINE--TRNA LIGASE, MITOCHONDRIAL"/>
    <property type="match status" value="1"/>
</dbReference>
<dbReference type="GO" id="GO:0004831">
    <property type="term" value="F:tyrosine-tRNA ligase activity"/>
    <property type="evidence" value="ECO:0007669"/>
    <property type="project" value="UniProtKB-EC"/>
</dbReference>
<evidence type="ECO:0000256" key="2">
    <source>
        <dbReference type="ARBA" id="ARBA00022598"/>
    </source>
</evidence>
<dbReference type="GO" id="GO:0005829">
    <property type="term" value="C:cytosol"/>
    <property type="evidence" value="ECO:0007669"/>
    <property type="project" value="TreeGrafter"/>
</dbReference>
<keyword evidence="2 11" id="KW-0436">Ligase</keyword>
<evidence type="ECO:0000256" key="10">
    <source>
        <dbReference type="PROSITE-ProRule" id="PRU00182"/>
    </source>
</evidence>
<dbReference type="InterPro" id="IPR054608">
    <property type="entry name" value="SYY-like_C"/>
</dbReference>
<comment type="catalytic activity">
    <reaction evidence="9 11">
        <text>tRNA(Tyr) + L-tyrosine + ATP = L-tyrosyl-tRNA(Tyr) + AMP + diphosphate + H(+)</text>
        <dbReference type="Rhea" id="RHEA:10220"/>
        <dbReference type="Rhea" id="RHEA-COMP:9706"/>
        <dbReference type="Rhea" id="RHEA-COMP:9707"/>
        <dbReference type="ChEBI" id="CHEBI:15378"/>
        <dbReference type="ChEBI" id="CHEBI:30616"/>
        <dbReference type="ChEBI" id="CHEBI:33019"/>
        <dbReference type="ChEBI" id="CHEBI:58315"/>
        <dbReference type="ChEBI" id="CHEBI:78442"/>
        <dbReference type="ChEBI" id="CHEBI:78536"/>
        <dbReference type="ChEBI" id="CHEBI:456215"/>
        <dbReference type="EC" id="6.1.1.1"/>
    </reaction>
</comment>
<reference evidence="14" key="1">
    <citation type="submission" date="2020-10" db="EMBL/GenBank/DDBJ databases">
        <title>Unveiling of a novel bifunctional photoreceptor, Dualchrome1, isolated from a cosmopolitan green alga.</title>
        <authorList>
            <person name="Suzuki S."/>
            <person name="Kawachi M."/>
        </authorList>
    </citation>
    <scope>NUCLEOTIDE SEQUENCE</scope>
    <source>
        <strain evidence="14">NIES 2893</strain>
    </source>
</reference>
<keyword evidence="3 11" id="KW-0547">Nucleotide-binding</keyword>
<dbReference type="PANTHER" id="PTHR11766">
    <property type="entry name" value="TYROSYL-TRNA SYNTHETASE"/>
    <property type="match status" value="1"/>
</dbReference>
<dbReference type="InterPro" id="IPR002307">
    <property type="entry name" value="Tyr-tRNA-ligase"/>
</dbReference>
<evidence type="ECO:0000256" key="5">
    <source>
        <dbReference type="ARBA" id="ARBA00022884"/>
    </source>
</evidence>
<keyword evidence="6 11" id="KW-0648">Protein biosynthesis</keyword>
<evidence type="ECO:0000313" key="15">
    <source>
        <dbReference type="Proteomes" id="UP000660262"/>
    </source>
</evidence>
<dbReference type="SUPFAM" id="SSF52374">
    <property type="entry name" value="Nucleotidylyl transferase"/>
    <property type="match status" value="1"/>
</dbReference>
<keyword evidence="5 10" id="KW-0694">RNA-binding</keyword>
<protein>
    <recommendedName>
        <fullName evidence="1 11">Tyrosine--tRNA ligase</fullName>
        <ecNumber evidence="1 11">6.1.1.1</ecNumber>
    </recommendedName>
    <alternativeName>
        <fullName evidence="8 11">Tyrosyl-tRNA synthetase</fullName>
    </alternativeName>
</protein>
<dbReference type="InterPro" id="IPR036986">
    <property type="entry name" value="S4_RNA-bd_sf"/>
</dbReference>
<dbReference type="GO" id="GO:0005739">
    <property type="term" value="C:mitochondrion"/>
    <property type="evidence" value="ECO:0007669"/>
    <property type="project" value="TreeGrafter"/>
</dbReference>
<dbReference type="Pfam" id="PF00579">
    <property type="entry name" value="tRNA-synt_1b"/>
    <property type="match status" value="1"/>
</dbReference>
<dbReference type="HAMAP" id="MF_02006">
    <property type="entry name" value="Tyr_tRNA_synth_type1"/>
    <property type="match status" value="1"/>
</dbReference>
<feature type="region of interest" description="Disordered" evidence="12">
    <location>
        <begin position="36"/>
        <end position="63"/>
    </location>
</feature>
<dbReference type="PROSITE" id="PS50889">
    <property type="entry name" value="S4"/>
    <property type="match status" value="1"/>
</dbReference>
<evidence type="ECO:0000256" key="8">
    <source>
        <dbReference type="ARBA" id="ARBA00033323"/>
    </source>
</evidence>
<keyword evidence="15" id="KW-1185">Reference proteome</keyword>
<name>A0A830HWR4_9CHLO</name>
<evidence type="ECO:0000256" key="4">
    <source>
        <dbReference type="ARBA" id="ARBA00022840"/>
    </source>
</evidence>
<keyword evidence="7 11" id="KW-0030">Aminoacyl-tRNA synthetase</keyword>
<evidence type="ECO:0000256" key="12">
    <source>
        <dbReference type="SAM" id="MobiDB-lite"/>
    </source>
</evidence>
<dbReference type="PROSITE" id="PS00178">
    <property type="entry name" value="AA_TRNA_LIGASE_I"/>
    <property type="match status" value="1"/>
</dbReference>
<evidence type="ECO:0000256" key="9">
    <source>
        <dbReference type="ARBA" id="ARBA00048248"/>
    </source>
</evidence>
<dbReference type="InterPro" id="IPR014729">
    <property type="entry name" value="Rossmann-like_a/b/a_fold"/>
</dbReference>
<dbReference type="NCBIfam" id="TIGR00234">
    <property type="entry name" value="tyrS"/>
    <property type="match status" value="1"/>
</dbReference>
<dbReference type="GO" id="GO:0009791">
    <property type="term" value="P:post-embryonic development"/>
    <property type="evidence" value="ECO:0007669"/>
    <property type="project" value="UniProtKB-ARBA"/>
</dbReference>
<dbReference type="SUPFAM" id="SSF55174">
    <property type="entry name" value="Alpha-L RNA-binding motif"/>
    <property type="match status" value="1"/>
</dbReference>